<evidence type="ECO:0000256" key="7">
    <source>
        <dbReference type="SAM" id="MobiDB-lite"/>
    </source>
</evidence>
<dbReference type="InterPro" id="IPR050987">
    <property type="entry name" value="AtrR-like"/>
</dbReference>
<dbReference type="SUPFAM" id="SSF57701">
    <property type="entry name" value="Zn2/Cys6 DNA-binding domain"/>
    <property type="match status" value="1"/>
</dbReference>
<evidence type="ECO:0000313" key="9">
    <source>
        <dbReference type="EMBL" id="RLL94422.1"/>
    </source>
</evidence>
<dbReference type="GO" id="GO:0006351">
    <property type="term" value="P:DNA-templated transcription"/>
    <property type="evidence" value="ECO:0007669"/>
    <property type="project" value="InterPro"/>
</dbReference>
<sequence length="771" mass="85702">MACKACRARKIKCDRTRPVCQNCRQRSSHCTYTGERRTRRWSEAGMPSTDSPSAVRRRRQPAEIRSLMRADQPPSTRPQMQSPGANPSCWRSMDPDAMAVDILSTRVSYESRPGLQTPTSSGASQQQQQYDNLLDMILDGDDMECLKDRHPSLWMRTSDGDEYTGPSSGISTVSDLGLNWVRQNVAESDVLCETIQDIRNGILSHLRQPKCIPQDLPLALLQTPSSATSTRDIARELPPAQAMAYVEAYFSTVQVIFPVLDRDAFLAQLAAARAGQGPASTYSWQALYNAVLACGCRATLSEETAEAFKTSGREAWSYFQNALSFQSRILHGPTDLMAVQAVAVMTIFAQGLSSPQRLEYTLSSIASRLAQSLALNRHPPPEWDLTESEKRERNRVFWVIYCLDKTIGLRSGRPCVIYDEEVSCCFPRGVHVIQRGNEQEEVKGGSPPFDFFLCFTKLSRIGGNVSRMLYSATALYTPSSRLVLRLNGLLGDLQAWVHSIPDDIRPGKHLNRMPDTHGLSRDQIVVLHTSYYYVLCAIYRRFTPIFAQDSKSLEHLIDSKSHVSHIEAARCIALLTKHLDFESFSPAWLVFYYPFTALTTIFVHIVSNPPSESTQSDIALMEAVVGLFGRLEYITSGEAAFTKAAEFVRQARRVTDMQNKARSCASQRLPDPPETSNHTSVPLETPDKVNRDDEQPKDATSITVGGLGILSPQADAENPVGLRMGPPASVYYDNGVSQQSQALYTDLVSLLAPPSNDDASHINWLGDWVSV</sequence>
<accession>A0A229X0N7</accession>
<dbReference type="InterPro" id="IPR007219">
    <property type="entry name" value="XnlR_reg_dom"/>
</dbReference>
<feature type="region of interest" description="Disordered" evidence="7">
    <location>
        <begin position="41"/>
        <end position="92"/>
    </location>
</feature>
<feature type="region of interest" description="Disordered" evidence="7">
    <location>
        <begin position="658"/>
        <end position="703"/>
    </location>
</feature>
<dbReference type="EMBL" id="NIDN02000206">
    <property type="protein sequence ID" value="RLL94422.1"/>
    <property type="molecule type" value="Genomic_DNA"/>
</dbReference>
<feature type="compositionally biased region" description="Polar residues" evidence="7">
    <location>
        <begin position="73"/>
        <end position="85"/>
    </location>
</feature>
<keyword evidence="10" id="KW-1185">Reference proteome</keyword>
<dbReference type="Pfam" id="PF00172">
    <property type="entry name" value="Zn_clus"/>
    <property type="match status" value="1"/>
</dbReference>
<reference evidence="9 10" key="1">
    <citation type="submission" date="2018-08" db="EMBL/GenBank/DDBJ databases">
        <title>Draft genome sequences of two Aspergillus turcosus clinical strains isolated from bronchoalveolar lavage fluid: one azole-susceptible and the other azole-resistant.</title>
        <authorList>
            <person name="Parent-Michaud M."/>
            <person name="Dufresne P.J."/>
            <person name="Fournier E."/>
            <person name="Martineau C."/>
            <person name="Moreira S."/>
            <person name="Perkins V."/>
            <person name="De Repentigny L."/>
            <person name="Dufresne S.F."/>
        </authorList>
    </citation>
    <scope>NUCLEOTIDE SEQUENCE [LARGE SCALE GENOMIC DNA]</scope>
    <source>
        <strain evidence="9">HMR AF 1038</strain>
    </source>
</reference>
<dbReference type="Pfam" id="PF04082">
    <property type="entry name" value="Fungal_trans"/>
    <property type="match status" value="1"/>
</dbReference>
<evidence type="ECO:0000256" key="4">
    <source>
        <dbReference type="ARBA" id="ARBA00023125"/>
    </source>
</evidence>
<dbReference type="Proteomes" id="UP000215289">
    <property type="component" value="Unassembled WGS sequence"/>
</dbReference>
<dbReference type="PANTHER" id="PTHR46910:SF37">
    <property type="entry name" value="ZN(II)2CYS6 TRANSCRIPTION FACTOR (EUROFUNG)"/>
    <property type="match status" value="1"/>
</dbReference>
<evidence type="ECO:0000259" key="8">
    <source>
        <dbReference type="PROSITE" id="PS50048"/>
    </source>
</evidence>
<dbReference type="STRING" id="1245748.A0A229X0N7"/>
<comment type="caution">
    <text evidence="9">The sequence shown here is derived from an EMBL/GenBank/DDBJ whole genome shotgun (WGS) entry which is preliminary data.</text>
</comment>
<feature type="compositionally biased region" description="Basic and acidic residues" evidence="7">
    <location>
        <begin position="685"/>
        <end position="697"/>
    </location>
</feature>
<dbReference type="SMART" id="SM00066">
    <property type="entry name" value="GAL4"/>
    <property type="match status" value="1"/>
</dbReference>
<dbReference type="GO" id="GO:0003677">
    <property type="term" value="F:DNA binding"/>
    <property type="evidence" value="ECO:0007669"/>
    <property type="project" value="UniProtKB-KW"/>
</dbReference>
<dbReference type="GO" id="GO:0005634">
    <property type="term" value="C:nucleus"/>
    <property type="evidence" value="ECO:0007669"/>
    <property type="project" value="UniProtKB-SubCell"/>
</dbReference>
<keyword evidence="6" id="KW-0539">Nucleus</keyword>
<organism evidence="9 10">
    <name type="scientific">Aspergillus turcosus</name>
    <dbReference type="NCBI Taxonomy" id="1245748"/>
    <lineage>
        <taxon>Eukaryota</taxon>
        <taxon>Fungi</taxon>
        <taxon>Dikarya</taxon>
        <taxon>Ascomycota</taxon>
        <taxon>Pezizomycotina</taxon>
        <taxon>Eurotiomycetes</taxon>
        <taxon>Eurotiomycetidae</taxon>
        <taxon>Eurotiales</taxon>
        <taxon>Aspergillaceae</taxon>
        <taxon>Aspergillus</taxon>
        <taxon>Aspergillus subgen. Fumigati</taxon>
    </lineage>
</organism>
<evidence type="ECO:0000256" key="3">
    <source>
        <dbReference type="ARBA" id="ARBA00023015"/>
    </source>
</evidence>
<dbReference type="AlphaFoldDB" id="A0A229X0N7"/>
<gene>
    <name evidence="9" type="ORF">CFD26_102594</name>
</gene>
<dbReference type="PANTHER" id="PTHR46910">
    <property type="entry name" value="TRANSCRIPTION FACTOR PDR1"/>
    <property type="match status" value="1"/>
</dbReference>
<dbReference type="InterPro" id="IPR036864">
    <property type="entry name" value="Zn2-C6_fun-type_DNA-bd_sf"/>
</dbReference>
<comment type="subcellular location">
    <subcellularLocation>
        <location evidence="1">Nucleus</location>
    </subcellularLocation>
</comment>
<dbReference type="CDD" id="cd12148">
    <property type="entry name" value="fungal_TF_MHR"/>
    <property type="match status" value="1"/>
</dbReference>
<keyword evidence="2" id="KW-0479">Metal-binding</keyword>
<keyword evidence="4" id="KW-0238">DNA-binding</keyword>
<dbReference type="PROSITE" id="PS50048">
    <property type="entry name" value="ZN2_CY6_FUNGAL_2"/>
    <property type="match status" value="1"/>
</dbReference>
<evidence type="ECO:0000256" key="6">
    <source>
        <dbReference type="ARBA" id="ARBA00023242"/>
    </source>
</evidence>
<evidence type="ECO:0000256" key="5">
    <source>
        <dbReference type="ARBA" id="ARBA00023163"/>
    </source>
</evidence>
<dbReference type="InterPro" id="IPR001138">
    <property type="entry name" value="Zn2Cys6_DnaBD"/>
</dbReference>
<dbReference type="PROSITE" id="PS00463">
    <property type="entry name" value="ZN2_CY6_FUNGAL_1"/>
    <property type="match status" value="1"/>
</dbReference>
<name>A0A229X0N7_9EURO</name>
<keyword evidence="3" id="KW-0805">Transcription regulation</keyword>
<evidence type="ECO:0000313" key="10">
    <source>
        <dbReference type="Proteomes" id="UP000215289"/>
    </source>
</evidence>
<protein>
    <recommendedName>
        <fullName evidence="8">Zn(2)-C6 fungal-type domain-containing protein</fullName>
    </recommendedName>
</protein>
<dbReference type="CDD" id="cd00067">
    <property type="entry name" value="GAL4"/>
    <property type="match status" value="1"/>
</dbReference>
<dbReference type="SMART" id="SM00906">
    <property type="entry name" value="Fungal_trans"/>
    <property type="match status" value="1"/>
</dbReference>
<dbReference type="OrthoDB" id="39175at2759"/>
<dbReference type="Gene3D" id="4.10.240.10">
    <property type="entry name" value="Zn(2)-C6 fungal-type DNA-binding domain"/>
    <property type="match status" value="1"/>
</dbReference>
<proteinExistence type="predicted"/>
<evidence type="ECO:0000256" key="1">
    <source>
        <dbReference type="ARBA" id="ARBA00004123"/>
    </source>
</evidence>
<feature type="domain" description="Zn(2)-C6 fungal-type" evidence="8">
    <location>
        <begin position="2"/>
        <end position="32"/>
    </location>
</feature>
<dbReference type="GO" id="GO:0008270">
    <property type="term" value="F:zinc ion binding"/>
    <property type="evidence" value="ECO:0007669"/>
    <property type="project" value="InterPro"/>
</dbReference>
<dbReference type="GO" id="GO:0000981">
    <property type="term" value="F:DNA-binding transcription factor activity, RNA polymerase II-specific"/>
    <property type="evidence" value="ECO:0007669"/>
    <property type="project" value="InterPro"/>
</dbReference>
<keyword evidence="5" id="KW-0804">Transcription</keyword>
<evidence type="ECO:0000256" key="2">
    <source>
        <dbReference type="ARBA" id="ARBA00022723"/>
    </source>
</evidence>